<dbReference type="EMBL" id="CM051402">
    <property type="protein sequence ID" value="KAJ4711125.1"/>
    <property type="molecule type" value="Genomic_DNA"/>
</dbReference>
<reference evidence="1 2" key="1">
    <citation type="journal article" date="2023" name="Science">
        <title>Complex scaffold remodeling in plant triterpene biosynthesis.</title>
        <authorList>
            <person name="De La Pena R."/>
            <person name="Hodgson H."/>
            <person name="Liu J.C."/>
            <person name="Stephenson M.J."/>
            <person name="Martin A.C."/>
            <person name="Owen C."/>
            <person name="Harkess A."/>
            <person name="Leebens-Mack J."/>
            <person name="Jimenez L.E."/>
            <person name="Osbourn A."/>
            <person name="Sattely E.S."/>
        </authorList>
    </citation>
    <scope>NUCLEOTIDE SEQUENCE [LARGE SCALE GENOMIC DNA]</scope>
    <source>
        <strain evidence="2">cv. JPN11</strain>
        <tissue evidence="1">Leaf</tissue>
    </source>
</reference>
<organism evidence="1 2">
    <name type="scientific">Melia azedarach</name>
    <name type="common">Chinaberry tree</name>
    <dbReference type="NCBI Taxonomy" id="155640"/>
    <lineage>
        <taxon>Eukaryota</taxon>
        <taxon>Viridiplantae</taxon>
        <taxon>Streptophyta</taxon>
        <taxon>Embryophyta</taxon>
        <taxon>Tracheophyta</taxon>
        <taxon>Spermatophyta</taxon>
        <taxon>Magnoliopsida</taxon>
        <taxon>eudicotyledons</taxon>
        <taxon>Gunneridae</taxon>
        <taxon>Pentapetalae</taxon>
        <taxon>rosids</taxon>
        <taxon>malvids</taxon>
        <taxon>Sapindales</taxon>
        <taxon>Meliaceae</taxon>
        <taxon>Melia</taxon>
    </lineage>
</organism>
<protein>
    <submittedName>
        <fullName evidence="1">RING-type E3 ubiquitin transferase</fullName>
    </submittedName>
</protein>
<gene>
    <name evidence="1" type="ORF">OWV82_017198</name>
</gene>
<evidence type="ECO:0000313" key="2">
    <source>
        <dbReference type="Proteomes" id="UP001164539"/>
    </source>
</evidence>
<keyword evidence="1" id="KW-0808">Transferase</keyword>
<accession>A0ACC1XIT2</accession>
<dbReference type="Proteomes" id="UP001164539">
    <property type="component" value="Chromosome 9"/>
</dbReference>
<proteinExistence type="predicted"/>
<evidence type="ECO:0000313" key="1">
    <source>
        <dbReference type="EMBL" id="KAJ4711125.1"/>
    </source>
</evidence>
<comment type="caution">
    <text evidence="1">The sequence shown here is derived from an EMBL/GenBank/DDBJ whole genome shotgun (WGS) entry which is preliminary data.</text>
</comment>
<keyword evidence="2" id="KW-1185">Reference proteome</keyword>
<sequence>MIHNFNGWDRRILTFPAVHPCESISPSTLLNSLIDLAQSICAYKSDFFSSNKRNARETIRQVQNFLIYLQEIRGGFLDVPDSLVLSLSELYLAFQKIHYLLEDCTREGARLWMLMKSDQVANQFRVFVRAISTGLDVLPIRAVEVSSEVKELVDLVMRQARKARFEVDPDDKRVLNDVIRILGRFEDGVNPNKREIKRIFDYLGIEKWSQCNKEVKFLDTEIETEYLNGDKRRELELLSSLMGLVSYCRCVMFDVVDTEASQQVNKWCENILGGLNPDDFRCPISLEIMKDPVTLSTGHTYDRGSILKWFRSGNSTCPKTGERLKSKELTANLILKRIIQDWSAENGVSIAEESNHKNRDITRTVLAGSLAAEGAAKMSATFLADRLVNGTSEEKNKAAYEIRLLTKTSIFNRSCLVEVGSIPSLLNILSSKDSLTQENAIAALLNLSKHCRSKSIIVENGGLELIIDVIKKGLKAEARQHAAATLFYIASIEEYRKLIGEISEAIPALVEMVRDGTDRSKKNALVAIFGLLMHSGNHWRVLAARAVPLLLDLLTSSGKEELITDSLAVLATLAEKVDGTIAIVRRGALNTILRILDSCTSRAGKEYCVSLLLALCINGGTNVVAHLVKSPSLMGSLYSLLHEGTSRASKKARALIKILHEFYEKSSSGSISPALPQDRSVHNIHTFIFMHVSNSSSIEG</sequence>
<name>A0ACC1XIT2_MELAZ</name>